<feature type="region of interest" description="Disordered" evidence="1">
    <location>
        <begin position="1"/>
        <end position="20"/>
    </location>
</feature>
<name>A0A9W9P2V3_9EURO</name>
<dbReference type="Pfam" id="PF19343">
    <property type="entry name" value="HAM1_N"/>
    <property type="match status" value="1"/>
</dbReference>
<feature type="compositionally biased region" description="Basic and acidic residues" evidence="1">
    <location>
        <begin position="182"/>
        <end position="191"/>
    </location>
</feature>
<evidence type="ECO:0000259" key="2">
    <source>
        <dbReference type="Pfam" id="PF19343"/>
    </source>
</evidence>
<evidence type="ECO:0000256" key="1">
    <source>
        <dbReference type="SAM" id="MobiDB-lite"/>
    </source>
</evidence>
<keyword evidence="4" id="KW-1185">Reference proteome</keyword>
<dbReference type="Gene3D" id="3.15.10.10">
    <property type="entry name" value="Bactericidal permeability-increasing protein, domain 1"/>
    <property type="match status" value="1"/>
</dbReference>
<dbReference type="PANTHER" id="PTHR31138:SF4">
    <property type="entry name" value="DUF5923 DOMAIN-CONTAINING PROTEIN"/>
    <property type="match status" value="1"/>
</dbReference>
<dbReference type="GeneID" id="83202563"/>
<dbReference type="SUPFAM" id="SSF55394">
    <property type="entry name" value="Bactericidal permeability-increasing protein, BPI"/>
    <property type="match status" value="1"/>
</dbReference>
<dbReference type="EMBL" id="JAPQKS010000004">
    <property type="protein sequence ID" value="KAJ5233008.1"/>
    <property type="molecule type" value="Genomic_DNA"/>
</dbReference>
<dbReference type="AlphaFoldDB" id="A0A9W9P2V3"/>
<accession>A0A9W9P2V3</accession>
<evidence type="ECO:0000313" key="3">
    <source>
        <dbReference type="EMBL" id="KAJ5233008.1"/>
    </source>
</evidence>
<dbReference type="Proteomes" id="UP001150941">
    <property type="component" value="Unassembled WGS sequence"/>
</dbReference>
<dbReference type="OrthoDB" id="5407957at2759"/>
<reference evidence="3" key="1">
    <citation type="submission" date="2022-11" db="EMBL/GenBank/DDBJ databases">
        <authorList>
            <person name="Petersen C."/>
        </authorList>
    </citation>
    <scope>NUCLEOTIDE SEQUENCE</scope>
    <source>
        <strain evidence="3">IBT 19713</strain>
    </source>
</reference>
<feature type="region of interest" description="Disordered" evidence="1">
    <location>
        <begin position="182"/>
        <end position="202"/>
    </location>
</feature>
<reference evidence="3" key="2">
    <citation type="journal article" date="2023" name="IMA Fungus">
        <title>Comparative genomic study of the Penicillium genus elucidates a diverse pangenome and 15 lateral gene transfer events.</title>
        <authorList>
            <person name="Petersen C."/>
            <person name="Sorensen T."/>
            <person name="Nielsen M.R."/>
            <person name="Sondergaard T.E."/>
            <person name="Sorensen J.L."/>
            <person name="Fitzpatrick D.A."/>
            <person name="Frisvad J.C."/>
            <person name="Nielsen K.L."/>
        </authorList>
    </citation>
    <scope>NUCLEOTIDE SEQUENCE</scope>
    <source>
        <strain evidence="3">IBT 19713</strain>
    </source>
</reference>
<dbReference type="InterPro" id="IPR017943">
    <property type="entry name" value="Bactericidal_perm-incr_a/b_dom"/>
</dbReference>
<sequence>MPSETEPLLPRYEDDTSRQRRLHQKLHTYQMVRALSEGYMPSTEQTIANLRTLLASDVLNLRNQDIGSVGRQLVRDARLWIETFIHFLRTKNEEDKLQEFLWHLSRSKVLLDTSRLSQQASHVKARADTKAAYDSFRTVGSLLLTNADFRLFVDDVATVGRQIFADTASSLSEASKQVAKEVKPSEYEKEALTGPGADEGHELTRDEVREEVAHVADAAGQGIKQTGEAALDSAREHLSGQERETLLYRLKKVVLKLRERTDYSDSVSTLVELVKRYALLYSTAAEDAAEAANEDLDVNADLKLAVEQFWELLRLFGSAEEWDRLKESFHIVIQHANKDPEFEKLMGEVGASLQDMLTKPEFFDNASEKINDLQRQSEKVGSETQLRRDVDNFLAQAKKTLRTVPEDNTVTQLISATQKIYHDAYKAYHDHKNDLPTDLANVFFPVFLRMIQYIPIPRLEISAPDMDLLLENLVLEPGQTCKTHRYNDSDALPSLCHGLNISAQEFGYWLKTHALFFRLQDEGVASFFLDQRGIDISLDVEVGRGRLDQIFTLRGVRVRIHKLDYKVHKSKWRFLLWLTKPFLKHLVRRSLEKKIAEEVVAAAFALNRELVFARERLRAARIANPQDLATFIRAVLARLKPADTDVETRLAFEPPDSGPFKGVYAPGSIVKTWHEEATRAQEAIEEGDETRGIGHTWRNDIFDVAGTR</sequence>
<dbReference type="PANTHER" id="PTHR31138">
    <property type="entry name" value="CHROMOSOME 19, WHOLE GENOME SHOTGUN SEQUENCE"/>
    <property type="match status" value="1"/>
</dbReference>
<gene>
    <name evidence="3" type="ORF">N7468_005964</name>
</gene>
<dbReference type="GO" id="GO:0008289">
    <property type="term" value="F:lipid binding"/>
    <property type="evidence" value="ECO:0007669"/>
    <property type="project" value="InterPro"/>
</dbReference>
<feature type="domain" description="HAM1-like N-terminal" evidence="2">
    <location>
        <begin position="194"/>
        <end position="476"/>
    </location>
</feature>
<evidence type="ECO:0000313" key="4">
    <source>
        <dbReference type="Proteomes" id="UP001150941"/>
    </source>
</evidence>
<dbReference type="RefSeq" id="XP_058331000.1">
    <property type="nucleotide sequence ID" value="XM_058475260.1"/>
</dbReference>
<organism evidence="3 4">
    <name type="scientific">Penicillium chermesinum</name>
    <dbReference type="NCBI Taxonomy" id="63820"/>
    <lineage>
        <taxon>Eukaryota</taxon>
        <taxon>Fungi</taxon>
        <taxon>Dikarya</taxon>
        <taxon>Ascomycota</taxon>
        <taxon>Pezizomycotina</taxon>
        <taxon>Eurotiomycetes</taxon>
        <taxon>Eurotiomycetidae</taxon>
        <taxon>Eurotiales</taxon>
        <taxon>Aspergillaceae</taxon>
        <taxon>Penicillium</taxon>
    </lineage>
</organism>
<protein>
    <recommendedName>
        <fullName evidence="2">HAM1-like N-terminal domain-containing protein</fullName>
    </recommendedName>
</protein>
<proteinExistence type="predicted"/>
<comment type="caution">
    <text evidence="3">The sequence shown here is derived from an EMBL/GenBank/DDBJ whole genome shotgun (WGS) entry which is preliminary data.</text>
</comment>
<dbReference type="InterPro" id="IPR045967">
    <property type="entry name" value="HAM1-like_N"/>
</dbReference>